<dbReference type="InterPro" id="IPR027417">
    <property type="entry name" value="P-loop_NTPase"/>
</dbReference>
<keyword evidence="3" id="KW-1185">Reference proteome</keyword>
<evidence type="ECO:0000313" key="3">
    <source>
        <dbReference type="Proteomes" id="UP000281343"/>
    </source>
</evidence>
<dbReference type="AlphaFoldDB" id="A0A3L9Y077"/>
<dbReference type="Proteomes" id="UP000281343">
    <property type="component" value="Unassembled WGS sequence"/>
</dbReference>
<dbReference type="SUPFAM" id="SSF53795">
    <property type="entry name" value="PEP carboxykinase-like"/>
    <property type="match status" value="1"/>
</dbReference>
<dbReference type="EMBL" id="RCNT01000011">
    <property type="protein sequence ID" value="RMA40775.1"/>
    <property type="molecule type" value="Genomic_DNA"/>
</dbReference>
<dbReference type="GO" id="GO:0005524">
    <property type="term" value="F:ATP binding"/>
    <property type="evidence" value="ECO:0007669"/>
    <property type="project" value="InterPro"/>
</dbReference>
<dbReference type="RefSeq" id="WP_121899462.1">
    <property type="nucleotide sequence ID" value="NZ_RCNT01000011.1"/>
</dbReference>
<dbReference type="GO" id="GO:0000155">
    <property type="term" value="F:phosphorelay sensor kinase activity"/>
    <property type="evidence" value="ECO:0007669"/>
    <property type="project" value="InterPro"/>
</dbReference>
<dbReference type="Pfam" id="PF07475">
    <property type="entry name" value="Hpr_kinase_C"/>
    <property type="match status" value="1"/>
</dbReference>
<dbReference type="GO" id="GO:0006109">
    <property type="term" value="P:regulation of carbohydrate metabolic process"/>
    <property type="evidence" value="ECO:0007669"/>
    <property type="project" value="InterPro"/>
</dbReference>
<feature type="domain" description="HPr kinase/phosphorylase C-terminal" evidence="1">
    <location>
        <begin position="21"/>
        <end position="97"/>
    </location>
</feature>
<protein>
    <recommendedName>
        <fullName evidence="1">HPr kinase/phosphorylase C-terminal domain-containing protein</fullName>
    </recommendedName>
</protein>
<sequence length="159" mass="16591">MDQDAAVLVRALETCGTAFEDHLHCHGTAVSLQGQGVLLLGPSGSGKSALALMLMAHGADLIADDGVWVSVRDGTLMLSAPPEAPAMIEARHVGLLSAGLARAPVPLRLAVDLGRDDNRRLPPRRKVAWAGASAELIHGAGQPTLWAVLIQYLRGGRVA</sequence>
<gene>
    <name evidence="2" type="ORF">D9R08_17710</name>
</gene>
<dbReference type="Gene3D" id="3.40.50.300">
    <property type="entry name" value="P-loop containing nucleotide triphosphate hydrolases"/>
    <property type="match status" value="1"/>
</dbReference>
<accession>A0A3L9Y077</accession>
<name>A0A3L9Y077_9RHOB</name>
<dbReference type="OrthoDB" id="8326226at2"/>
<dbReference type="InterPro" id="IPR011104">
    <property type="entry name" value="Hpr_kin/Pase_C"/>
</dbReference>
<evidence type="ECO:0000259" key="1">
    <source>
        <dbReference type="Pfam" id="PF07475"/>
    </source>
</evidence>
<comment type="caution">
    <text evidence="2">The sequence shown here is derived from an EMBL/GenBank/DDBJ whole genome shotgun (WGS) entry which is preliminary data.</text>
</comment>
<reference evidence="2 3" key="1">
    <citation type="submission" date="2018-10" db="EMBL/GenBank/DDBJ databases">
        <authorList>
            <person name="Jung H.S."/>
            <person name="Jeon C.O."/>
        </authorList>
    </citation>
    <scope>NUCLEOTIDE SEQUENCE [LARGE SCALE GENOMIC DNA]</scope>
    <source>
        <strain evidence="2 3">MA-7-27</strain>
    </source>
</reference>
<proteinExistence type="predicted"/>
<evidence type="ECO:0000313" key="2">
    <source>
        <dbReference type="EMBL" id="RMA40775.1"/>
    </source>
</evidence>
<organism evidence="2 3">
    <name type="scientific">Rhodophyticola porphyridii</name>
    <dbReference type="NCBI Taxonomy" id="1852017"/>
    <lineage>
        <taxon>Bacteria</taxon>
        <taxon>Pseudomonadati</taxon>
        <taxon>Pseudomonadota</taxon>
        <taxon>Alphaproteobacteria</taxon>
        <taxon>Rhodobacterales</taxon>
        <taxon>Roseobacteraceae</taxon>
        <taxon>Rhodophyticola</taxon>
    </lineage>
</organism>